<dbReference type="RefSeq" id="XP_020438211.1">
    <property type="nucleotide sequence ID" value="XM_020571688.1"/>
</dbReference>
<evidence type="ECO:0000313" key="2">
    <source>
        <dbReference type="Proteomes" id="UP000001396"/>
    </source>
</evidence>
<dbReference type="EMBL" id="ADBJ01000003">
    <property type="protein sequence ID" value="EFA86105.1"/>
    <property type="molecule type" value="Genomic_DNA"/>
</dbReference>
<sequence length="76" mass="8477">MNIIQMSLQVEPSKHTSESIEDLMKLIKERIISALPKCLFCDHKMDPLGEIDHLNRCINASRNGGNAVCQSPATLK</sequence>
<evidence type="ECO:0000313" key="1">
    <source>
        <dbReference type="EMBL" id="EFA86105.1"/>
    </source>
</evidence>
<gene>
    <name evidence="1" type="ORF">PPL_00665</name>
</gene>
<organism evidence="1 2">
    <name type="scientific">Heterostelium pallidum (strain ATCC 26659 / Pp 5 / PN500)</name>
    <name type="common">Cellular slime mold</name>
    <name type="synonym">Polysphondylium pallidum</name>
    <dbReference type="NCBI Taxonomy" id="670386"/>
    <lineage>
        <taxon>Eukaryota</taxon>
        <taxon>Amoebozoa</taxon>
        <taxon>Evosea</taxon>
        <taxon>Eumycetozoa</taxon>
        <taxon>Dictyostelia</taxon>
        <taxon>Acytosteliales</taxon>
        <taxon>Acytosteliaceae</taxon>
        <taxon>Heterostelium</taxon>
    </lineage>
</organism>
<dbReference type="InParanoid" id="D3AX36"/>
<protein>
    <submittedName>
        <fullName evidence="1">Uncharacterized protein</fullName>
    </submittedName>
</protein>
<proteinExistence type="predicted"/>
<dbReference type="GeneID" id="31356197"/>
<keyword evidence="2" id="KW-1185">Reference proteome</keyword>
<comment type="caution">
    <text evidence="1">The sequence shown here is derived from an EMBL/GenBank/DDBJ whole genome shotgun (WGS) entry which is preliminary data.</text>
</comment>
<accession>D3AX36</accession>
<reference evidence="1 2" key="1">
    <citation type="journal article" date="2011" name="Genome Res.">
        <title>Phylogeny-wide analysis of social amoeba genomes highlights ancient origins for complex intercellular communication.</title>
        <authorList>
            <person name="Heidel A.J."/>
            <person name="Lawal H.M."/>
            <person name="Felder M."/>
            <person name="Schilde C."/>
            <person name="Helps N.R."/>
            <person name="Tunggal B."/>
            <person name="Rivero F."/>
            <person name="John U."/>
            <person name="Schleicher M."/>
            <person name="Eichinger L."/>
            <person name="Platzer M."/>
            <person name="Noegel A.A."/>
            <person name="Schaap P."/>
            <person name="Gloeckner G."/>
        </authorList>
    </citation>
    <scope>NUCLEOTIDE SEQUENCE [LARGE SCALE GENOMIC DNA]</scope>
    <source>
        <strain evidence="2">ATCC 26659 / Pp 5 / PN500</strain>
    </source>
</reference>
<dbReference type="Proteomes" id="UP000001396">
    <property type="component" value="Unassembled WGS sequence"/>
</dbReference>
<dbReference type="AlphaFoldDB" id="D3AX36"/>
<name>D3AX36_HETP5</name>